<organism evidence="3 4">
    <name type="scientific">Dreissena polymorpha</name>
    <name type="common">Zebra mussel</name>
    <name type="synonym">Mytilus polymorpha</name>
    <dbReference type="NCBI Taxonomy" id="45954"/>
    <lineage>
        <taxon>Eukaryota</taxon>
        <taxon>Metazoa</taxon>
        <taxon>Spiralia</taxon>
        <taxon>Lophotrochozoa</taxon>
        <taxon>Mollusca</taxon>
        <taxon>Bivalvia</taxon>
        <taxon>Autobranchia</taxon>
        <taxon>Heteroconchia</taxon>
        <taxon>Euheterodonta</taxon>
        <taxon>Imparidentia</taxon>
        <taxon>Neoheterodontei</taxon>
        <taxon>Myida</taxon>
        <taxon>Dreissenoidea</taxon>
        <taxon>Dreissenidae</taxon>
        <taxon>Dreissena</taxon>
    </lineage>
</organism>
<evidence type="ECO:0000256" key="1">
    <source>
        <dbReference type="SAM" id="MobiDB-lite"/>
    </source>
</evidence>
<dbReference type="EMBL" id="JAIWYP010000011">
    <property type="protein sequence ID" value="KAH3735633.1"/>
    <property type="molecule type" value="Genomic_DNA"/>
</dbReference>
<comment type="caution">
    <text evidence="3">The sequence shown here is derived from an EMBL/GenBank/DDBJ whole genome shotgun (WGS) entry which is preliminary data.</text>
</comment>
<evidence type="ECO:0000313" key="3">
    <source>
        <dbReference type="EMBL" id="KAH3735633.1"/>
    </source>
</evidence>
<reference evidence="3" key="2">
    <citation type="submission" date="2020-11" db="EMBL/GenBank/DDBJ databases">
        <authorList>
            <person name="McCartney M.A."/>
            <person name="Auch B."/>
            <person name="Kono T."/>
            <person name="Mallez S."/>
            <person name="Becker A."/>
            <person name="Gohl D.M."/>
            <person name="Silverstein K.A.T."/>
            <person name="Koren S."/>
            <person name="Bechman K.B."/>
            <person name="Herman A."/>
            <person name="Abrahante J.E."/>
            <person name="Garbe J."/>
        </authorList>
    </citation>
    <scope>NUCLEOTIDE SEQUENCE</scope>
    <source>
        <strain evidence="3">Duluth1</strain>
        <tissue evidence="3">Whole animal</tissue>
    </source>
</reference>
<feature type="region of interest" description="Disordered" evidence="1">
    <location>
        <begin position="68"/>
        <end position="92"/>
    </location>
</feature>
<evidence type="ECO:0000256" key="2">
    <source>
        <dbReference type="SAM" id="Phobius"/>
    </source>
</evidence>
<dbReference type="InterPro" id="IPR019172">
    <property type="entry name" value="Osteopetrosis-assoc_TM_1"/>
</dbReference>
<dbReference type="AlphaFoldDB" id="A0A9D4D1J6"/>
<gene>
    <name evidence="3" type="ORF">DPMN_042168</name>
</gene>
<reference evidence="3" key="1">
    <citation type="journal article" date="2019" name="bioRxiv">
        <title>The Genome of the Zebra Mussel, Dreissena polymorpha: A Resource for Invasive Species Research.</title>
        <authorList>
            <person name="McCartney M.A."/>
            <person name="Auch B."/>
            <person name="Kono T."/>
            <person name="Mallez S."/>
            <person name="Zhang Y."/>
            <person name="Obille A."/>
            <person name="Becker A."/>
            <person name="Abrahante J.E."/>
            <person name="Garbe J."/>
            <person name="Badalamenti J.P."/>
            <person name="Herman A."/>
            <person name="Mangelson H."/>
            <person name="Liachko I."/>
            <person name="Sullivan S."/>
            <person name="Sone E.D."/>
            <person name="Koren S."/>
            <person name="Silverstein K.A.T."/>
            <person name="Beckman K.B."/>
            <person name="Gohl D.M."/>
        </authorList>
    </citation>
    <scope>NUCLEOTIDE SEQUENCE</scope>
    <source>
        <strain evidence="3">Duluth1</strain>
        <tissue evidence="3">Whole animal</tissue>
    </source>
</reference>
<name>A0A9D4D1J6_DREPO</name>
<dbReference type="Proteomes" id="UP000828390">
    <property type="component" value="Unassembled WGS sequence"/>
</dbReference>
<dbReference type="Pfam" id="PF09777">
    <property type="entry name" value="OSTMP1"/>
    <property type="match status" value="1"/>
</dbReference>
<keyword evidence="2" id="KW-0472">Membrane</keyword>
<keyword evidence="4" id="KW-1185">Reference proteome</keyword>
<evidence type="ECO:0000313" key="4">
    <source>
        <dbReference type="Proteomes" id="UP000828390"/>
    </source>
</evidence>
<accession>A0A9D4D1J6</accession>
<proteinExistence type="predicted"/>
<sequence>MNYTRITWGEELNCTISHRNLGAIWAAVVVLGLTPIGFYASFAVYGAKRTRSPMRQKRLQSLAYGSLESPRAETVNEDESPGNHVSNHVTAS</sequence>
<keyword evidence="2" id="KW-0812">Transmembrane</keyword>
<feature type="transmembrane region" description="Helical" evidence="2">
    <location>
        <begin position="23"/>
        <end position="47"/>
    </location>
</feature>
<protein>
    <submittedName>
        <fullName evidence="3">Uncharacterized protein</fullName>
    </submittedName>
</protein>
<keyword evidence="2" id="KW-1133">Transmembrane helix</keyword>
<feature type="compositionally biased region" description="Polar residues" evidence="1">
    <location>
        <begin position="83"/>
        <end position="92"/>
    </location>
</feature>